<evidence type="ECO:0000313" key="4">
    <source>
        <dbReference type="Proteomes" id="UP000235589"/>
    </source>
</evidence>
<dbReference type="RefSeq" id="WP_102364780.1">
    <property type="nucleotide sequence ID" value="NZ_CP020991.1"/>
</dbReference>
<dbReference type="Gene3D" id="1.10.287.540">
    <property type="entry name" value="Helix hairpin bin"/>
    <property type="match status" value="1"/>
</dbReference>
<evidence type="ECO:0000256" key="1">
    <source>
        <dbReference type="ARBA" id="ARBA00022490"/>
    </source>
</evidence>
<comment type="similarity">
    <text evidence="2">Belongs to the UPF0291 family.</text>
</comment>
<protein>
    <recommendedName>
        <fullName evidence="2">UPF0291 protein B9O19_00299</fullName>
    </recommendedName>
</protein>
<organism evidence="3 4">
    <name type="scientific">Monoglobus pectinilyticus</name>
    <dbReference type="NCBI Taxonomy" id="1981510"/>
    <lineage>
        <taxon>Bacteria</taxon>
        <taxon>Bacillati</taxon>
        <taxon>Bacillota</taxon>
        <taxon>Clostridia</taxon>
        <taxon>Monoglobales</taxon>
        <taxon>Monoglobaceae</taxon>
        <taxon>Monoglobus</taxon>
    </lineage>
</organism>
<dbReference type="EMBL" id="CP020991">
    <property type="protein sequence ID" value="AUO18483.1"/>
    <property type="molecule type" value="Genomic_DNA"/>
</dbReference>
<dbReference type="GO" id="GO:0005737">
    <property type="term" value="C:cytoplasm"/>
    <property type="evidence" value="ECO:0007669"/>
    <property type="project" value="UniProtKB-SubCell"/>
</dbReference>
<dbReference type="KEGG" id="mpec:B9O19_00299"/>
<dbReference type="PANTHER" id="PTHR37300:SF1">
    <property type="entry name" value="UPF0291 PROTEIN YNZC"/>
    <property type="match status" value="1"/>
</dbReference>
<evidence type="ECO:0000256" key="2">
    <source>
        <dbReference type="HAMAP-Rule" id="MF_01103"/>
    </source>
</evidence>
<name>A0A2K9NZL4_9FIRM</name>
<keyword evidence="4" id="KW-1185">Reference proteome</keyword>
<dbReference type="Proteomes" id="UP000235589">
    <property type="component" value="Chromosome"/>
</dbReference>
<gene>
    <name evidence="3" type="ORF">B9O19_00299</name>
</gene>
<keyword evidence="1 2" id="KW-0963">Cytoplasm</keyword>
<dbReference type="Pfam" id="PF05979">
    <property type="entry name" value="DUF896"/>
    <property type="match status" value="1"/>
</dbReference>
<evidence type="ECO:0000313" key="3">
    <source>
        <dbReference type="EMBL" id="AUO18483.1"/>
    </source>
</evidence>
<dbReference type="OrthoDB" id="390105at2"/>
<accession>A0A2K9NZL4</accession>
<proteinExistence type="inferred from homology"/>
<sequence>MEQKKIKRINELAKKAKSENGLTQAEEQERAQLRKEYIMDVKYNLRAQLENIEVEYPDGEVIPIRRKKK</sequence>
<dbReference type="GeneID" id="98061728"/>
<dbReference type="InterPro" id="IPR009242">
    <property type="entry name" value="DUF896"/>
</dbReference>
<reference evidence="3 4" key="1">
    <citation type="submission" date="2017-04" db="EMBL/GenBank/DDBJ databases">
        <title>Monoglobus pectinilyticus 14 draft genome.</title>
        <authorList>
            <person name="Kim C."/>
            <person name="Rosendale D.I."/>
            <person name="Kelly W.J."/>
            <person name="Tannock G.W."/>
            <person name="Patchett M.L."/>
            <person name="Jordens J.Z."/>
        </authorList>
    </citation>
    <scope>NUCLEOTIDE SEQUENCE [LARGE SCALE GENOMIC DNA]</scope>
    <source>
        <strain evidence="3 4">14</strain>
    </source>
</reference>
<comment type="subcellular location">
    <subcellularLocation>
        <location evidence="2">Cytoplasm</location>
    </subcellularLocation>
</comment>
<dbReference type="HAMAP" id="MF_01103">
    <property type="entry name" value="UPF0291"/>
    <property type="match status" value="1"/>
</dbReference>
<dbReference type="PANTHER" id="PTHR37300">
    <property type="entry name" value="UPF0291 PROTEIN CBO2609/CLC_2481"/>
    <property type="match status" value="1"/>
</dbReference>
<dbReference type="SUPFAM" id="SSF158221">
    <property type="entry name" value="YnzC-like"/>
    <property type="match status" value="1"/>
</dbReference>
<dbReference type="AlphaFoldDB" id="A0A2K9NZL4"/>